<gene>
    <name evidence="13" type="ORF">OS889_13500</name>
</gene>
<evidence type="ECO:0000313" key="14">
    <source>
        <dbReference type="Proteomes" id="UP001570511"/>
    </source>
</evidence>
<evidence type="ECO:0000256" key="3">
    <source>
        <dbReference type="ARBA" id="ARBA00022603"/>
    </source>
</evidence>
<name>A0ABD5ML46_9EURY</name>
<comment type="caution">
    <text evidence="13">The sequence shown here is derived from an EMBL/GenBank/DDBJ whole genome shotgun (WGS) entry which is preliminary data.</text>
</comment>
<evidence type="ECO:0000256" key="7">
    <source>
        <dbReference type="ARBA" id="ARBA00023125"/>
    </source>
</evidence>
<dbReference type="Pfam" id="PF02384">
    <property type="entry name" value="N6_Mtase"/>
    <property type="match status" value="1"/>
</dbReference>
<evidence type="ECO:0000259" key="12">
    <source>
        <dbReference type="Pfam" id="PF12950"/>
    </source>
</evidence>
<dbReference type="Proteomes" id="UP001570511">
    <property type="component" value="Unassembled WGS sequence"/>
</dbReference>
<dbReference type="GO" id="GO:0003677">
    <property type="term" value="F:DNA binding"/>
    <property type="evidence" value="ECO:0007669"/>
    <property type="project" value="UniProtKB-KW"/>
</dbReference>
<dbReference type="Gene3D" id="3.40.50.150">
    <property type="entry name" value="Vaccinia Virus protein VP39"/>
    <property type="match status" value="2"/>
</dbReference>
<evidence type="ECO:0000259" key="11">
    <source>
        <dbReference type="Pfam" id="PF07669"/>
    </source>
</evidence>
<evidence type="ECO:0000256" key="6">
    <source>
        <dbReference type="ARBA" id="ARBA00022747"/>
    </source>
</evidence>
<feature type="region of interest" description="Disordered" evidence="9">
    <location>
        <begin position="1"/>
        <end position="20"/>
    </location>
</feature>
<comment type="similarity">
    <text evidence="1">Belongs to the N(4)/N(6)-methyltransferase family.</text>
</comment>
<dbReference type="InterPro" id="IPR025931">
    <property type="entry name" value="TaqI_C"/>
</dbReference>
<evidence type="ECO:0000256" key="9">
    <source>
        <dbReference type="SAM" id="MobiDB-lite"/>
    </source>
</evidence>
<feature type="domain" description="DNA methylase adenine-specific" evidence="10">
    <location>
        <begin position="394"/>
        <end position="469"/>
    </location>
</feature>
<dbReference type="Pfam" id="PF12950">
    <property type="entry name" value="TaqI_C"/>
    <property type="match status" value="1"/>
</dbReference>
<keyword evidence="3 13" id="KW-0489">Methyltransferase</keyword>
<evidence type="ECO:0000256" key="8">
    <source>
        <dbReference type="ARBA" id="ARBA00047942"/>
    </source>
</evidence>
<dbReference type="PANTHER" id="PTHR33841">
    <property type="entry name" value="DNA METHYLTRANSFERASE YEEA-RELATED"/>
    <property type="match status" value="1"/>
</dbReference>
<evidence type="ECO:0000313" key="13">
    <source>
        <dbReference type="EMBL" id="MFA1612016.1"/>
    </source>
</evidence>
<dbReference type="RefSeq" id="WP_372390574.1">
    <property type="nucleotide sequence ID" value="NZ_JBGNYA010000001.1"/>
</dbReference>
<dbReference type="SUPFAM" id="SSF53335">
    <property type="entry name" value="S-adenosyl-L-methionine-dependent methyltransferases"/>
    <property type="match status" value="1"/>
</dbReference>
<evidence type="ECO:0000256" key="4">
    <source>
        <dbReference type="ARBA" id="ARBA00022679"/>
    </source>
</evidence>
<dbReference type="InterPro" id="IPR050953">
    <property type="entry name" value="N4_N6_ade-DNA_methylase"/>
</dbReference>
<evidence type="ECO:0000259" key="10">
    <source>
        <dbReference type="Pfam" id="PF02384"/>
    </source>
</evidence>
<keyword evidence="14" id="KW-1185">Reference proteome</keyword>
<feature type="domain" description="TaqI-like C-terminal specificity" evidence="12">
    <location>
        <begin position="1001"/>
        <end position="1128"/>
    </location>
</feature>
<keyword evidence="7" id="KW-0238">DNA-binding</keyword>
<dbReference type="Pfam" id="PF07669">
    <property type="entry name" value="Eco57I"/>
    <property type="match status" value="1"/>
</dbReference>
<keyword evidence="6" id="KW-0680">Restriction system</keyword>
<dbReference type="GO" id="GO:0009307">
    <property type="term" value="P:DNA restriction-modification system"/>
    <property type="evidence" value="ECO:0007669"/>
    <property type="project" value="UniProtKB-KW"/>
</dbReference>
<dbReference type="PROSITE" id="PS00092">
    <property type="entry name" value="N6_MTASE"/>
    <property type="match status" value="1"/>
</dbReference>
<feature type="domain" description="Type II methyltransferase M.TaqI-like" evidence="11">
    <location>
        <begin position="485"/>
        <end position="799"/>
    </location>
</feature>
<evidence type="ECO:0000256" key="2">
    <source>
        <dbReference type="ARBA" id="ARBA00011900"/>
    </source>
</evidence>
<accession>A0ABD5ML46</accession>
<evidence type="ECO:0000256" key="1">
    <source>
        <dbReference type="ARBA" id="ARBA00006594"/>
    </source>
</evidence>
<dbReference type="InterPro" id="IPR003356">
    <property type="entry name" value="DNA_methylase_A-5"/>
</dbReference>
<sequence>MADSSALHDSLHSIAQQTDGDMSERDVENLFLEYGFYDALDYEGTGTDLRSEFTLPDDRRPDYITLDSNEAVTAVYEFKTTGRDLPPHESQLFHYMDYLRAEYGVLTNGEELRLYQRGEDRPLIVLSMGAVTESEARDLVSALQKREFDLTNPEDVNQFLEDLDPIPLDAQAALGQEHFFDTFRLEEGSPFADLVTGMMDLLEELRDDREAKFVKGAYDFWEATYASEPDEVPNSWEPFIDGNQSLRDFMFCLESGHALLARLLLAKATEDHDFFADTGYEGMDEYFRGLQGFGQSINLDAFPVAADNLIDDMQEQLVEGLFQDDIFVWWTDGYKEEISRHHETGASQFRAVARGRGDEGGITRISEATRNRFSRAVAELFFNVLRFDFADVEGDLLGDLYQRYFDPETRKALGEFYTPQPVIDYIMDGVGYERGVSNQRLIDPACGSGTFLVEAVERYLTDVERYEDDPDWKEHLQDLCTRPRIVGLDVHPFAVLMAQIRFVVAILPAYRKAKKSHPNYTIRRLPIYRTDTLRNERELTGADLGEDGSRQMTFDAMTEDEQDVRIPVPLPVEVDEDEAAETEDGFLVRRVRMPLFDTIQLETGVGNFGEYFAALQGVLDTVKDHMALAEEFGDDFDWTYQSGLAERINYHTEREYSGVEEFFAPYVDDMLENVRYLKEEHNDGRLFKMFEDTVLALVVKNYMEYDYVVGNPPYVRIQNLPDSQKRMMNQLYESTTGNYDIYGPFYERGLEWLSEDTGKLGYITPNQFMTTDYGEGLRRVLLRESRINEVYDFRDSGVFEDAKNYPAIVILEDEPDANERKENEIRCVRVKGDTKEPTNRSLDTAILESVRQHRDDPGYEDEFINVFDHPQGDLDDGYWALMPPEELNIIHKMDEASDASVGDVTDSVFAGTQTSANDVFLVTPIDADRISADDTGSTVTVVPKGESREYEVETDTLRPWLQGRDINRWRGDWSGEHAIVPYTLDRDDDGNLTSNLISQKRLENELPLTWSYLTEHRDTLESREGGRFENRGDWYGFGYPKSMTRFEDPKLICPEIAAEATFMLDEVGTWFFKAAYGVQLEDEFKSRTDTFAALLNSNALDFYLKHYTALKVDGYYKYTTNYLTPLPITWGDDEDRDEIRESVSAITTALDTDAKTERFPEAYLGNYSGELDYITYEWQTRRYPVNAEVQGDVEGDFTVQAGRSDVINDPAMYSDDREARKRRAEYVHAAVDGRKVKSGEEMTIPIPRSDDGVEELLSRLDDDCDEVAATNTEVLEEMVNEVVYDMFGITAEEQDVIEDFLETFRVY</sequence>
<dbReference type="GO" id="GO:0009007">
    <property type="term" value="F:site-specific DNA-methyltransferase (adenine-specific) activity"/>
    <property type="evidence" value="ECO:0007669"/>
    <property type="project" value="UniProtKB-EC"/>
</dbReference>
<keyword evidence="4" id="KW-0808">Transferase</keyword>
<dbReference type="PRINTS" id="PR00507">
    <property type="entry name" value="N12N6MTFRASE"/>
</dbReference>
<evidence type="ECO:0000256" key="5">
    <source>
        <dbReference type="ARBA" id="ARBA00022691"/>
    </source>
</evidence>
<protein>
    <recommendedName>
        <fullName evidence="2">site-specific DNA-methyltransferase (adenine-specific)</fullName>
        <ecNumber evidence="2">2.1.1.72</ecNumber>
    </recommendedName>
</protein>
<dbReference type="PANTHER" id="PTHR33841:SF5">
    <property type="entry name" value="DNA METHYLASE (MODIFICATION METHYLASE) (METHYLTRANSFERASE)-RELATED"/>
    <property type="match status" value="1"/>
</dbReference>
<dbReference type="EMBL" id="JBGNYA010000001">
    <property type="protein sequence ID" value="MFA1612016.1"/>
    <property type="molecule type" value="Genomic_DNA"/>
</dbReference>
<organism evidence="13 14">
    <name type="scientific">Halobellus rubicundus</name>
    <dbReference type="NCBI Taxonomy" id="2996466"/>
    <lineage>
        <taxon>Archaea</taxon>
        <taxon>Methanobacteriati</taxon>
        <taxon>Methanobacteriota</taxon>
        <taxon>Stenosarchaea group</taxon>
        <taxon>Halobacteria</taxon>
        <taxon>Halobacteriales</taxon>
        <taxon>Haloferacaceae</taxon>
        <taxon>Halobellus</taxon>
    </lineage>
</organism>
<dbReference type="InterPro" id="IPR029063">
    <property type="entry name" value="SAM-dependent_MTases_sf"/>
</dbReference>
<dbReference type="GO" id="GO:0032259">
    <property type="term" value="P:methylation"/>
    <property type="evidence" value="ECO:0007669"/>
    <property type="project" value="UniProtKB-KW"/>
</dbReference>
<dbReference type="EC" id="2.1.1.72" evidence="2"/>
<proteinExistence type="inferred from homology"/>
<comment type="catalytic activity">
    <reaction evidence="8">
        <text>a 2'-deoxyadenosine in DNA + S-adenosyl-L-methionine = an N(6)-methyl-2'-deoxyadenosine in DNA + S-adenosyl-L-homocysteine + H(+)</text>
        <dbReference type="Rhea" id="RHEA:15197"/>
        <dbReference type="Rhea" id="RHEA-COMP:12418"/>
        <dbReference type="Rhea" id="RHEA-COMP:12419"/>
        <dbReference type="ChEBI" id="CHEBI:15378"/>
        <dbReference type="ChEBI" id="CHEBI:57856"/>
        <dbReference type="ChEBI" id="CHEBI:59789"/>
        <dbReference type="ChEBI" id="CHEBI:90615"/>
        <dbReference type="ChEBI" id="CHEBI:90616"/>
        <dbReference type="EC" id="2.1.1.72"/>
    </reaction>
</comment>
<keyword evidence="5" id="KW-0949">S-adenosyl-L-methionine</keyword>
<dbReference type="InterPro" id="IPR002052">
    <property type="entry name" value="DNA_methylase_N6_adenine_CS"/>
</dbReference>
<reference evidence="13 14" key="1">
    <citation type="submission" date="2024-08" db="EMBL/GenBank/DDBJ databases">
        <title>Halobellus sp. MBLA0158 whole genome sequence.</title>
        <authorList>
            <person name="Hwang C.Y."/>
            <person name="Cho E.-S."/>
            <person name="Seo M.-J."/>
        </authorList>
    </citation>
    <scope>NUCLEOTIDE SEQUENCE [LARGE SCALE GENOMIC DNA]</scope>
    <source>
        <strain evidence="13 14">MBLA0158</strain>
    </source>
</reference>
<dbReference type="InterPro" id="IPR011639">
    <property type="entry name" value="MethylTrfase_TaqI-like_dom"/>
</dbReference>